<evidence type="ECO:0000313" key="2">
    <source>
        <dbReference type="Proteomes" id="UP001239111"/>
    </source>
</evidence>
<sequence length="1035" mass="116342">MNQQVVDTAASSKEGNSHDRLEKLNWAVFHGHKEDIGSLLNKKIKVDDPPSSCFRSPLHSSVYSGDLDVVKTLLDIGASPNVTDRNNETPLQLAAHFERYAIVDLLLTSEKLVNCSSIKSLTHLHIACMRNRVDVVKKFLQNDISCINTCVNEKSARWSGYTPLHIAVQYQCVETVEALLSNGADIIIKATNNQATALHLAHTFRNNQIIDMILATHKTIVGNPKNSEGLSHFHIACTRNNPEILKSFIENKVSLDDSFELSSRQHTAIDFAIYYDCIDNVKLLLTEGNNIFPLTEDRMNDAYRTGNEELVNLLLSLKDRLKEEEILHIEKLPAFHRACYNGDIDAVKKLLAETPSEINTPLWQGDTPLHLAVKRKDGVIVRYLLKQGADPNIKNADGETCLHLAFQADKTSSIVKTILNEIDYKGIQENPVNYYGLSHFHIACYGYDEGIVENFIKFGVDVNEPIGLDSPIYPGYTPLHFAAIAGSFDLGDDEMVCNTVPLLLKHGASYTATDENGVSPFDVAVDEVYDFAHDDRACRVMLQIMMHHSKHKDSTFNDRGFSLLHLLIYIAGHDSAVSKDFIKRHKDDVNKAVHKLNKKWDGYTPLHFAVISGHLYHAKYLLEIGADISIKAANGDTPLHLTPLTMLCFRNPEISSLKISDFASLQHNPFGTTGYSIFHIVCSAGNKPVMKYFLKHGVDPNVRTKLKGGKFDDKTALHLVTRSFGTPKLGVVKLLLESGANPRIRDHDLNTPLHYISGVLEPEIVDILISHGVDVNARNASLATPLHTILDAYGASDYQLERMLMRFLENGADINLANERGITPLTSVFWSTWYSDFKSCARSILNHVTKLKAIGFHLSEVNEKGYAKLLNRASKRREPIAENLEQKCKNERDLMMKIHTNVHNVTLHDFIWKNLNELAVICASEELQKMINSDDVKNKFPIYYSMLQLQLRRGLERRQLLENAGKTHEFLINNRLPQKCCQKILQTLDDDDLRNIIDSADITQSVQTVQPEVKPSKTANRQTRSLRSGTKTVNK</sequence>
<keyword evidence="2" id="KW-1185">Reference proteome</keyword>
<proteinExistence type="predicted"/>
<protein>
    <submittedName>
        <fullName evidence="1">Uncharacterized protein</fullName>
    </submittedName>
</protein>
<dbReference type="EMBL" id="CM056742">
    <property type="protein sequence ID" value="KAJ8675963.1"/>
    <property type="molecule type" value="Genomic_DNA"/>
</dbReference>
<reference evidence="1" key="1">
    <citation type="submission" date="2023-04" db="EMBL/GenBank/DDBJ databases">
        <title>A chromosome-level genome assembly of the parasitoid wasp Eretmocerus hayati.</title>
        <authorList>
            <person name="Zhong Y."/>
            <person name="Liu S."/>
            <person name="Liu Y."/>
        </authorList>
    </citation>
    <scope>NUCLEOTIDE SEQUENCE</scope>
    <source>
        <strain evidence="1">ZJU_SS_LIU_2023</strain>
    </source>
</reference>
<comment type="caution">
    <text evidence="1">The sequence shown here is derived from an EMBL/GenBank/DDBJ whole genome shotgun (WGS) entry which is preliminary data.</text>
</comment>
<dbReference type="Proteomes" id="UP001239111">
    <property type="component" value="Chromosome 2"/>
</dbReference>
<evidence type="ECO:0000313" key="1">
    <source>
        <dbReference type="EMBL" id="KAJ8675963.1"/>
    </source>
</evidence>
<accession>A0ACC2NYQ3</accession>
<name>A0ACC2NYQ3_9HYME</name>
<gene>
    <name evidence="1" type="ORF">QAD02_011749</name>
</gene>
<organism evidence="1 2">
    <name type="scientific">Eretmocerus hayati</name>
    <dbReference type="NCBI Taxonomy" id="131215"/>
    <lineage>
        <taxon>Eukaryota</taxon>
        <taxon>Metazoa</taxon>
        <taxon>Ecdysozoa</taxon>
        <taxon>Arthropoda</taxon>
        <taxon>Hexapoda</taxon>
        <taxon>Insecta</taxon>
        <taxon>Pterygota</taxon>
        <taxon>Neoptera</taxon>
        <taxon>Endopterygota</taxon>
        <taxon>Hymenoptera</taxon>
        <taxon>Apocrita</taxon>
        <taxon>Proctotrupomorpha</taxon>
        <taxon>Chalcidoidea</taxon>
        <taxon>Aphelinidae</taxon>
        <taxon>Aphelininae</taxon>
        <taxon>Eretmocerus</taxon>
    </lineage>
</organism>